<sequence>MMMENRKAPRYVPAAVALTMAAAILIVACSAPAPMETDDAVVSEQAPTAVAGKLIERLHEEASWTALEEVPEGNEIIDLQFGEGQDFVFKSDDGTL</sequence>
<dbReference type="PROSITE" id="PS51257">
    <property type="entry name" value="PROKAR_LIPOPROTEIN"/>
    <property type="match status" value="1"/>
</dbReference>
<evidence type="ECO:0000313" key="1">
    <source>
        <dbReference type="EMBL" id="GAG36278.1"/>
    </source>
</evidence>
<name>X0XHY5_9ZZZZ</name>
<dbReference type="AlphaFoldDB" id="X0XHY5"/>
<protein>
    <submittedName>
        <fullName evidence="1">Uncharacterized protein</fullName>
    </submittedName>
</protein>
<feature type="non-terminal residue" evidence="1">
    <location>
        <position position="96"/>
    </location>
</feature>
<gene>
    <name evidence="1" type="ORF">S01H1_65339</name>
</gene>
<dbReference type="EMBL" id="BARS01043127">
    <property type="protein sequence ID" value="GAG36278.1"/>
    <property type="molecule type" value="Genomic_DNA"/>
</dbReference>
<reference evidence="1" key="1">
    <citation type="journal article" date="2014" name="Front. Microbiol.">
        <title>High frequency of phylogenetically diverse reductive dehalogenase-homologous genes in deep subseafloor sedimentary metagenomes.</title>
        <authorList>
            <person name="Kawai M."/>
            <person name="Futagami T."/>
            <person name="Toyoda A."/>
            <person name="Takaki Y."/>
            <person name="Nishi S."/>
            <person name="Hori S."/>
            <person name="Arai W."/>
            <person name="Tsubouchi T."/>
            <person name="Morono Y."/>
            <person name="Uchiyama I."/>
            <person name="Ito T."/>
            <person name="Fujiyama A."/>
            <person name="Inagaki F."/>
            <person name="Takami H."/>
        </authorList>
    </citation>
    <scope>NUCLEOTIDE SEQUENCE</scope>
    <source>
        <strain evidence="1">Expedition CK06-06</strain>
    </source>
</reference>
<accession>X0XHY5</accession>
<comment type="caution">
    <text evidence="1">The sequence shown here is derived from an EMBL/GenBank/DDBJ whole genome shotgun (WGS) entry which is preliminary data.</text>
</comment>
<proteinExistence type="predicted"/>
<organism evidence="1">
    <name type="scientific">marine sediment metagenome</name>
    <dbReference type="NCBI Taxonomy" id="412755"/>
    <lineage>
        <taxon>unclassified sequences</taxon>
        <taxon>metagenomes</taxon>
        <taxon>ecological metagenomes</taxon>
    </lineage>
</organism>